<keyword evidence="2" id="KW-1185">Reference proteome</keyword>
<evidence type="ECO:0000313" key="2">
    <source>
        <dbReference type="Proteomes" id="UP001611415"/>
    </source>
</evidence>
<gene>
    <name evidence="1" type="ORF">ACH49W_16100</name>
</gene>
<dbReference type="Proteomes" id="UP001611415">
    <property type="component" value="Unassembled WGS sequence"/>
</dbReference>
<reference evidence="1 2" key="1">
    <citation type="submission" date="2024-10" db="EMBL/GenBank/DDBJ databases">
        <title>The Natural Products Discovery Center: Release of the First 8490 Sequenced Strains for Exploring Actinobacteria Biosynthetic Diversity.</title>
        <authorList>
            <person name="Kalkreuter E."/>
            <person name="Kautsar S.A."/>
            <person name="Yang D."/>
            <person name="Bader C.D."/>
            <person name="Teijaro C.N."/>
            <person name="Fluegel L."/>
            <person name="Davis C.M."/>
            <person name="Simpson J.R."/>
            <person name="Lauterbach L."/>
            <person name="Steele A.D."/>
            <person name="Gui C."/>
            <person name="Meng S."/>
            <person name="Li G."/>
            <person name="Viehrig K."/>
            <person name="Ye F."/>
            <person name="Su P."/>
            <person name="Kiefer A.F."/>
            <person name="Nichols A."/>
            <person name="Cepeda A.J."/>
            <person name="Yan W."/>
            <person name="Fan B."/>
            <person name="Jiang Y."/>
            <person name="Adhikari A."/>
            <person name="Zheng C.-J."/>
            <person name="Schuster L."/>
            <person name="Cowan T.M."/>
            <person name="Smanski M.J."/>
            <person name="Chevrette M.G."/>
            <person name="De Carvalho L.P.S."/>
            <person name="Shen B."/>
        </authorList>
    </citation>
    <scope>NUCLEOTIDE SEQUENCE [LARGE SCALE GENOMIC DNA]</scope>
    <source>
        <strain evidence="1 2">NPDC019275</strain>
    </source>
</reference>
<proteinExistence type="predicted"/>
<accession>A0ABW7X1G7</accession>
<evidence type="ECO:0008006" key="3">
    <source>
        <dbReference type="Google" id="ProtNLM"/>
    </source>
</evidence>
<dbReference type="EMBL" id="JBIRYO010000009">
    <property type="protein sequence ID" value="MFI2474898.1"/>
    <property type="molecule type" value="Genomic_DNA"/>
</dbReference>
<protein>
    <recommendedName>
        <fullName evidence="3">Polyketide cyclase/dehydrase/lipid transport protein</fullName>
    </recommendedName>
</protein>
<sequence>MIDRKVVTGKVWGATEAERDAPQPCDELELGGLQADRAISIAAPPCLVYHWLCQLRVAPYSYDLLDNWGKRSPRERDPRLTELEVGQRFMSAFRLESFVLGRHITLVSGRIAVTYAVRPERDGTRLVIRIRCGATRLVGHLLAFGDVFMARKQLLTLRELAEAEARRAVTEPG</sequence>
<dbReference type="RefSeq" id="WP_364826431.1">
    <property type="nucleotide sequence ID" value="NZ_JBFAYM010000020.1"/>
</dbReference>
<evidence type="ECO:0000313" key="1">
    <source>
        <dbReference type="EMBL" id="MFI2474898.1"/>
    </source>
</evidence>
<comment type="caution">
    <text evidence="1">The sequence shown here is derived from an EMBL/GenBank/DDBJ whole genome shotgun (WGS) entry which is preliminary data.</text>
</comment>
<name>A0ABW7X1G7_9NOCA</name>
<organism evidence="1 2">
    <name type="scientific">Nocardia xishanensis</name>
    <dbReference type="NCBI Taxonomy" id="238964"/>
    <lineage>
        <taxon>Bacteria</taxon>
        <taxon>Bacillati</taxon>
        <taxon>Actinomycetota</taxon>
        <taxon>Actinomycetes</taxon>
        <taxon>Mycobacteriales</taxon>
        <taxon>Nocardiaceae</taxon>
        <taxon>Nocardia</taxon>
    </lineage>
</organism>